<dbReference type="GO" id="GO:0032040">
    <property type="term" value="C:small-subunit processome"/>
    <property type="evidence" value="ECO:0007669"/>
    <property type="project" value="TreeGrafter"/>
</dbReference>
<dbReference type="SUPFAM" id="SSF55174">
    <property type="entry name" value="Alpha-L RNA-binding motif"/>
    <property type="match status" value="1"/>
</dbReference>
<keyword evidence="2" id="KW-0694">RNA-binding</keyword>
<dbReference type="Proteomes" id="UP001150062">
    <property type="component" value="Unassembled WGS sequence"/>
</dbReference>
<dbReference type="GO" id="GO:0034457">
    <property type="term" value="C:Mpp10 complex"/>
    <property type="evidence" value="ECO:0007669"/>
    <property type="project" value="TreeGrafter"/>
</dbReference>
<reference evidence="6" key="1">
    <citation type="submission" date="2022-08" db="EMBL/GenBank/DDBJ databases">
        <title>Novel sulfate-reducing endosymbionts in the free-living metamonad Anaeramoeba.</title>
        <authorList>
            <person name="Jerlstrom-Hultqvist J."/>
            <person name="Cepicka I."/>
            <person name="Gallot-Lavallee L."/>
            <person name="Salas-Leiva D."/>
            <person name="Curtis B.A."/>
            <person name="Zahonova K."/>
            <person name="Pipaliya S."/>
            <person name="Dacks J."/>
            <person name="Roger A.J."/>
        </authorList>
    </citation>
    <scope>NUCLEOTIDE SEQUENCE</scope>
    <source>
        <strain evidence="6">Schooner1</strain>
    </source>
</reference>
<keyword evidence="3 5" id="KW-0687">Ribonucleoprotein</keyword>
<comment type="caution">
    <text evidence="5">The sequence shown here is derived from an EMBL/GenBank/DDBJ whole genome shotgun (WGS) entry which is preliminary data.</text>
</comment>
<evidence type="ECO:0000313" key="7">
    <source>
        <dbReference type="Proteomes" id="UP001146793"/>
    </source>
</evidence>
<sequence length="184" mass="21744">MAMRKLKFHEKKLLRRVNFYEWKKEKKSREGAALRKYYIQDAEDYKQYNKTVGMIKKIANKLKKLDPEDPFRIEYTDLILNKLYDLGLTKSKKNLESCDRISATSFCRRRLPVIAKKLHFAENMKQAVMFTEQGHFSLGPNVVEDPKLIIPISMEKYITWTSGSVLKRKIANYHDNVDDFDLSD</sequence>
<dbReference type="EMBL" id="JAOAOG010000020">
    <property type="protein sequence ID" value="KAJ6254404.1"/>
    <property type="molecule type" value="Genomic_DNA"/>
</dbReference>
<organism evidence="5 7">
    <name type="scientific">Anaeramoeba flamelloides</name>
    <dbReference type="NCBI Taxonomy" id="1746091"/>
    <lineage>
        <taxon>Eukaryota</taxon>
        <taxon>Metamonada</taxon>
        <taxon>Anaeramoebidae</taxon>
        <taxon>Anaeramoeba</taxon>
    </lineage>
</organism>
<dbReference type="EMBL" id="JANTQA010000012">
    <property type="protein sequence ID" value="KAJ3450432.1"/>
    <property type="molecule type" value="Genomic_DNA"/>
</dbReference>
<dbReference type="GO" id="GO:0006364">
    <property type="term" value="P:rRNA processing"/>
    <property type="evidence" value="ECO:0007669"/>
    <property type="project" value="TreeGrafter"/>
</dbReference>
<gene>
    <name evidence="5" type="ORF">M0812_06608</name>
    <name evidence="6" type="ORF">M0813_12360</name>
</gene>
<dbReference type="PANTHER" id="PTHR11831">
    <property type="entry name" value="30S 40S RIBOSOMAL PROTEIN"/>
    <property type="match status" value="1"/>
</dbReference>
<evidence type="ECO:0000256" key="3">
    <source>
        <dbReference type="ARBA" id="ARBA00023274"/>
    </source>
</evidence>
<dbReference type="PANTHER" id="PTHR11831:SF1">
    <property type="entry name" value="U3 SMALL NUCLEOLAR RIBONUCLEOPROTEIN PROTEIN IMP3"/>
    <property type="match status" value="1"/>
</dbReference>
<dbReference type="SMART" id="SM01390">
    <property type="entry name" value="Ribosomal_S4"/>
    <property type="match status" value="1"/>
</dbReference>
<dbReference type="Pfam" id="PF00163">
    <property type="entry name" value="Ribosomal_S4"/>
    <property type="match status" value="1"/>
</dbReference>
<dbReference type="Proteomes" id="UP001146793">
    <property type="component" value="Unassembled WGS sequence"/>
</dbReference>
<dbReference type="GO" id="GO:0042274">
    <property type="term" value="P:ribosomal small subunit biogenesis"/>
    <property type="evidence" value="ECO:0007669"/>
    <property type="project" value="TreeGrafter"/>
</dbReference>
<evidence type="ECO:0000256" key="2">
    <source>
        <dbReference type="ARBA" id="ARBA00022884"/>
    </source>
</evidence>
<dbReference type="AlphaFoldDB" id="A0AAV8A8I5"/>
<evidence type="ECO:0000313" key="6">
    <source>
        <dbReference type="EMBL" id="KAJ6254404.1"/>
    </source>
</evidence>
<evidence type="ECO:0000313" key="8">
    <source>
        <dbReference type="Proteomes" id="UP001150062"/>
    </source>
</evidence>
<dbReference type="GO" id="GO:0019843">
    <property type="term" value="F:rRNA binding"/>
    <property type="evidence" value="ECO:0007669"/>
    <property type="project" value="InterPro"/>
</dbReference>
<evidence type="ECO:0000259" key="4">
    <source>
        <dbReference type="SMART" id="SM01390"/>
    </source>
</evidence>
<dbReference type="InterPro" id="IPR001912">
    <property type="entry name" value="Ribosomal_uS4_N"/>
</dbReference>
<proteinExistence type="inferred from homology"/>
<evidence type="ECO:0000256" key="1">
    <source>
        <dbReference type="ARBA" id="ARBA00007465"/>
    </source>
</evidence>
<protein>
    <submittedName>
        <fullName evidence="5">U3 small nucleolar ribonucleoprotein imp3</fullName>
    </submittedName>
</protein>
<comment type="similarity">
    <text evidence="1">Belongs to the universal ribosomal protein uS4 family.</text>
</comment>
<evidence type="ECO:0000313" key="5">
    <source>
        <dbReference type="EMBL" id="KAJ3450432.1"/>
    </source>
</evidence>
<dbReference type="GO" id="GO:0030515">
    <property type="term" value="F:snoRNA binding"/>
    <property type="evidence" value="ECO:0007669"/>
    <property type="project" value="TreeGrafter"/>
</dbReference>
<keyword evidence="8" id="KW-1185">Reference proteome</keyword>
<dbReference type="InterPro" id="IPR022801">
    <property type="entry name" value="Ribosomal_uS4"/>
</dbReference>
<name>A0AAV8A8I5_9EUKA</name>
<accession>A0AAV8A8I5</accession>
<reference evidence="5" key="2">
    <citation type="submission" date="2022-08" db="EMBL/GenBank/DDBJ databases">
        <title>Novel sulphate-reducing endosymbionts in the free-living metamonad Anaeramoeba.</title>
        <authorList>
            <person name="Jerlstrom-Hultqvist J."/>
            <person name="Cepicka I."/>
            <person name="Gallot-Lavallee L."/>
            <person name="Salas-Leiva D."/>
            <person name="Curtis B.A."/>
            <person name="Zahonova K."/>
            <person name="Pipaliya S."/>
            <person name="Dacks J."/>
            <person name="Roger A.J."/>
        </authorList>
    </citation>
    <scope>NUCLEOTIDE SEQUENCE</scope>
    <source>
        <strain evidence="5">Busselton2</strain>
    </source>
</reference>
<feature type="domain" description="Small ribosomal subunit protein uS4 N-terminal" evidence="4">
    <location>
        <begin position="5"/>
        <end position="108"/>
    </location>
</feature>